<dbReference type="Pfam" id="PF13175">
    <property type="entry name" value="AAA_15"/>
    <property type="match status" value="1"/>
</dbReference>
<accession>A0ABS6S051</accession>
<evidence type="ECO:0000259" key="1">
    <source>
        <dbReference type="Pfam" id="PF13175"/>
    </source>
</evidence>
<evidence type="ECO:0000313" key="2">
    <source>
        <dbReference type="EMBL" id="MBV6342242.1"/>
    </source>
</evidence>
<dbReference type="PANTHER" id="PTHR43581">
    <property type="entry name" value="ATP/GTP PHOSPHATASE"/>
    <property type="match status" value="1"/>
</dbReference>
<dbReference type="InterPro" id="IPR041685">
    <property type="entry name" value="AAA_GajA/Old/RecF-like"/>
</dbReference>
<organism evidence="2 3">
    <name type="scientific">Candidatus Magnetobacterium casense</name>
    <dbReference type="NCBI Taxonomy" id="1455061"/>
    <lineage>
        <taxon>Bacteria</taxon>
        <taxon>Pseudomonadati</taxon>
        <taxon>Nitrospirota</taxon>
        <taxon>Thermodesulfovibrionia</taxon>
        <taxon>Thermodesulfovibrionales</taxon>
        <taxon>Candidatus Magnetobacteriaceae</taxon>
        <taxon>Candidatus Magnetobacterium</taxon>
    </lineage>
</organism>
<proteinExistence type="predicted"/>
<dbReference type="InterPro" id="IPR051396">
    <property type="entry name" value="Bact_Antivir_Def_Nuclease"/>
</dbReference>
<dbReference type="Proteomes" id="UP001196980">
    <property type="component" value="Unassembled WGS sequence"/>
</dbReference>
<name>A0ABS6S051_9BACT</name>
<evidence type="ECO:0000313" key="3">
    <source>
        <dbReference type="Proteomes" id="UP001196980"/>
    </source>
</evidence>
<sequence length="130" mass="15146">MTDPDVYITKVKIHNVRHLKDIDIPLSDTGRKHLIFTGINGSGKTSVLEAIKEYLGNADNTDNTVSLVSYIADNYYFGSKDFLQDEKLQKEIRKRKEIFAFIDNITKKTGVELFFNHDYLSYRYPLYISW</sequence>
<gene>
    <name evidence="2" type="ORF">HWQ67_11655</name>
</gene>
<dbReference type="EMBL" id="JABXWD010000219">
    <property type="protein sequence ID" value="MBV6342242.1"/>
    <property type="molecule type" value="Genomic_DNA"/>
</dbReference>
<dbReference type="PANTHER" id="PTHR43581:SF4">
    <property type="entry name" value="ATP_GTP PHOSPHATASE"/>
    <property type="match status" value="1"/>
</dbReference>
<dbReference type="RefSeq" id="WP_218252864.1">
    <property type="nucleotide sequence ID" value="NZ_JABXWD010000219.1"/>
</dbReference>
<reference evidence="2 3" key="1">
    <citation type="journal article" date="2020" name="J Geophys Res Biogeosci">
        <title>Magnetotaxis as an Adaptation to Enable Bacterial Shuttling of Microbial Sulfur and Sulfur Cycling Across Aquatic Oxic#Anoxic Interfaces.</title>
        <authorList>
            <person name="Li J."/>
            <person name="Liu P."/>
            <person name="Wang J."/>
            <person name="Roberts A.P."/>
            <person name="Pan Y."/>
        </authorList>
    </citation>
    <scope>NUCLEOTIDE SEQUENCE [LARGE SCALE GENOMIC DNA]</scope>
    <source>
        <strain evidence="2 3">MYR-1_YQ</strain>
    </source>
</reference>
<keyword evidence="3" id="KW-1185">Reference proteome</keyword>
<feature type="domain" description="Endonuclease GajA/Old nuclease/RecF-like AAA" evidence="1">
    <location>
        <begin position="7"/>
        <end position="92"/>
    </location>
</feature>
<protein>
    <submittedName>
        <fullName evidence="2">AAA family ATPase</fullName>
    </submittedName>
</protein>
<comment type="caution">
    <text evidence="2">The sequence shown here is derived from an EMBL/GenBank/DDBJ whole genome shotgun (WGS) entry which is preliminary data.</text>
</comment>